<keyword evidence="4" id="KW-0175">Coiled coil</keyword>
<evidence type="ECO:0000313" key="10">
    <source>
        <dbReference type="Ensembl" id="ENSCMIP00000002581.1"/>
    </source>
</evidence>
<dbReference type="Gene3D" id="3.80.10.10">
    <property type="entry name" value="Ribonuclease Inhibitor"/>
    <property type="match status" value="1"/>
</dbReference>
<feature type="compositionally biased region" description="Pro residues" evidence="8">
    <location>
        <begin position="469"/>
        <end position="483"/>
    </location>
</feature>
<evidence type="ECO:0000256" key="1">
    <source>
        <dbReference type="ARBA" id="ARBA00004245"/>
    </source>
</evidence>
<proteinExistence type="inferred from homology"/>
<evidence type="ECO:0000256" key="6">
    <source>
        <dbReference type="ARBA" id="ARBA00037833"/>
    </source>
</evidence>
<dbReference type="Ensembl" id="ENSCMIT00000002671.1">
    <property type="protein sequence ID" value="ENSCMIP00000002581.1"/>
    <property type="gene ID" value="ENSCMIG00000001528.1"/>
</dbReference>
<dbReference type="GO" id="GO:0031430">
    <property type="term" value="C:M band"/>
    <property type="evidence" value="ECO:0007669"/>
    <property type="project" value="UniProtKB-SubCell"/>
</dbReference>
<feature type="compositionally biased region" description="Basic and acidic residues" evidence="8">
    <location>
        <begin position="500"/>
        <end position="510"/>
    </location>
</feature>
<reference evidence="11" key="1">
    <citation type="journal article" date="2006" name="Science">
        <title>Ancient noncoding elements conserved in the human genome.</title>
        <authorList>
            <person name="Venkatesh B."/>
            <person name="Kirkness E.F."/>
            <person name="Loh Y.H."/>
            <person name="Halpern A.L."/>
            <person name="Lee A.P."/>
            <person name="Johnson J."/>
            <person name="Dandona N."/>
            <person name="Viswanathan L.D."/>
            <person name="Tay A."/>
            <person name="Venter J.C."/>
            <person name="Strausberg R.L."/>
            <person name="Brenner S."/>
        </authorList>
    </citation>
    <scope>NUCLEOTIDE SEQUENCE [LARGE SCALE GENOMIC DNA]</scope>
</reference>
<reference evidence="10" key="5">
    <citation type="submission" date="2025-09" db="UniProtKB">
        <authorList>
            <consortium name="Ensembl"/>
        </authorList>
    </citation>
    <scope>IDENTIFICATION</scope>
</reference>
<comment type="subcellular location">
    <subcellularLocation>
        <location evidence="1">Cytoplasm</location>
        <location evidence="1">Cytoskeleton</location>
    </subcellularLocation>
    <subcellularLocation>
        <location evidence="6">Cytoplasm</location>
        <location evidence="6">Myofibril</location>
        <location evidence="6">Sarcomere</location>
        <location evidence="6">M line</location>
    </subcellularLocation>
</comment>
<feature type="compositionally biased region" description="Basic and acidic residues" evidence="8">
    <location>
        <begin position="409"/>
        <end position="430"/>
    </location>
</feature>
<feature type="compositionally biased region" description="Basic and acidic residues" evidence="8">
    <location>
        <begin position="119"/>
        <end position="207"/>
    </location>
</feature>
<evidence type="ECO:0000256" key="4">
    <source>
        <dbReference type="ARBA" id="ARBA00023054"/>
    </source>
</evidence>
<dbReference type="InterPro" id="IPR032675">
    <property type="entry name" value="LRR_dom_sf"/>
</dbReference>
<dbReference type="FunFam" id="3.80.10.10:FF:000078">
    <property type="entry name" value="Leiomodin 3"/>
    <property type="match status" value="1"/>
</dbReference>
<evidence type="ECO:0000256" key="2">
    <source>
        <dbReference type="ARBA" id="ARBA00009345"/>
    </source>
</evidence>
<dbReference type="AlphaFoldDB" id="A0A4W3GGP1"/>
<dbReference type="SUPFAM" id="SSF52047">
    <property type="entry name" value="RNI-like"/>
    <property type="match status" value="1"/>
</dbReference>
<keyword evidence="3" id="KW-0963">Cytoplasm</keyword>
<reference evidence="11" key="2">
    <citation type="journal article" date="2007" name="PLoS Biol.">
        <title>Survey sequencing and comparative analysis of the elephant shark (Callorhinchus milii) genome.</title>
        <authorList>
            <person name="Venkatesh B."/>
            <person name="Kirkness E.F."/>
            <person name="Loh Y.H."/>
            <person name="Halpern A.L."/>
            <person name="Lee A.P."/>
            <person name="Johnson J."/>
            <person name="Dandona N."/>
            <person name="Viswanathan L.D."/>
            <person name="Tay A."/>
            <person name="Venter J.C."/>
            <person name="Strausberg R.L."/>
            <person name="Brenner S."/>
        </authorList>
    </citation>
    <scope>NUCLEOTIDE SEQUENCE [LARGE SCALE GENOMIC DNA]</scope>
</reference>
<feature type="compositionally biased region" description="Polar residues" evidence="8">
    <location>
        <begin position="99"/>
        <end position="118"/>
    </location>
</feature>
<feature type="region of interest" description="Disordered" evidence="8">
    <location>
        <begin position="409"/>
        <end position="529"/>
    </location>
</feature>
<keyword evidence="5" id="KW-0206">Cytoskeleton</keyword>
<dbReference type="GO" id="GO:0030239">
    <property type="term" value="P:myofibril assembly"/>
    <property type="evidence" value="ECO:0007669"/>
    <property type="project" value="TreeGrafter"/>
</dbReference>
<dbReference type="Pfam" id="PF03250">
    <property type="entry name" value="Tropomodulin"/>
    <property type="match status" value="1"/>
</dbReference>
<dbReference type="InterPro" id="IPR004934">
    <property type="entry name" value="TMOD"/>
</dbReference>
<dbReference type="PANTHER" id="PTHR10901:SF5">
    <property type="entry name" value="LEIOMODIN-1"/>
    <property type="match status" value="1"/>
</dbReference>
<dbReference type="GO" id="GO:0005865">
    <property type="term" value="C:striated muscle thin filament"/>
    <property type="evidence" value="ECO:0007669"/>
    <property type="project" value="TreeGrafter"/>
</dbReference>
<dbReference type="GeneTree" id="ENSGT00940000159825"/>
<dbReference type="InterPro" id="IPR003124">
    <property type="entry name" value="WH2_dom"/>
</dbReference>
<feature type="compositionally biased region" description="Low complexity" evidence="8">
    <location>
        <begin position="440"/>
        <end position="453"/>
    </location>
</feature>
<comment type="similarity">
    <text evidence="2">Belongs to the tropomodulin family.</text>
</comment>
<accession>A0A4W3GGP1</accession>
<sequence>MSRFRKQEYKRQVSEDPDIDNLLANLSPEEMQELEKELDVMDPNMHVPIGLRQRNQTDKHCTGNYDREAMLHYCEKATRKLIEREISIDEGQAPGEVCTESTSTEIHNKTDTTATTNMGEERPARRYEKVARERKEEKEEIEKSKEVNGKEGKESRSAEIKEKEKDREAKGEEKADKSTRPKDETPKATYKEGKCTRTKCETKDKGSENCSASSKANSSNCCSTQSKDSPSKEKLQREKTEPKAPETQAPASTIFDEPIEKVMSNDPAVTEVNLNNSEGISNDILIRFADALKENTFVKTFSFANTRADDHVAFAVAGMLKLNKSITNLNLESNYISGKGVIAVMRALQQNSVLTEFRFHNQRHIFGGQVEMDIAKLLKENTTLLKMGYHFELAGPRMTVTNLLSRNMDKQRQKRLQEQRQGQEGDKKQGLEVPKPHGMQKSPKASPQSSPRSSPWPSPKPSQRKAAVPTPPPPPPPPPPPALPEKVSSTTPNHRSKGRSTREENEETKNLRNSLTPVSERKLEVRGPIPEKNSRDQFLASIRAGNIKKLKKLCGIPKIFVLLV</sequence>
<protein>
    <recommendedName>
        <fullName evidence="7">Leiomodin-3</fullName>
    </recommendedName>
</protein>
<organism evidence="10 11">
    <name type="scientific">Callorhinchus milii</name>
    <name type="common">Ghost shark</name>
    <dbReference type="NCBI Taxonomy" id="7868"/>
    <lineage>
        <taxon>Eukaryota</taxon>
        <taxon>Metazoa</taxon>
        <taxon>Chordata</taxon>
        <taxon>Craniata</taxon>
        <taxon>Vertebrata</taxon>
        <taxon>Chondrichthyes</taxon>
        <taxon>Holocephali</taxon>
        <taxon>Chimaeriformes</taxon>
        <taxon>Callorhinchidae</taxon>
        <taxon>Callorhinchus</taxon>
    </lineage>
</organism>
<dbReference type="Proteomes" id="UP000314986">
    <property type="component" value="Unassembled WGS sequence"/>
</dbReference>
<keyword evidence="11" id="KW-1185">Reference proteome</keyword>
<dbReference type="GO" id="GO:0051694">
    <property type="term" value="P:pointed-end actin filament capping"/>
    <property type="evidence" value="ECO:0007669"/>
    <property type="project" value="InterPro"/>
</dbReference>
<dbReference type="GO" id="GO:0003779">
    <property type="term" value="F:actin binding"/>
    <property type="evidence" value="ECO:0007669"/>
    <property type="project" value="InterPro"/>
</dbReference>
<gene>
    <name evidence="10" type="primary">LOC103179127</name>
</gene>
<feature type="compositionally biased region" description="Basic and acidic residues" evidence="8">
    <location>
        <begin position="229"/>
        <end position="244"/>
    </location>
</feature>
<name>A0A4W3GGP1_CALMI</name>
<feature type="compositionally biased region" description="Low complexity" evidence="8">
    <location>
        <begin position="208"/>
        <end position="223"/>
    </location>
</feature>
<evidence type="ECO:0000313" key="11">
    <source>
        <dbReference type="Proteomes" id="UP000314986"/>
    </source>
</evidence>
<evidence type="ECO:0000256" key="8">
    <source>
        <dbReference type="SAM" id="MobiDB-lite"/>
    </source>
</evidence>
<dbReference type="OMA" id="ELKMDMM"/>
<dbReference type="GO" id="GO:0006936">
    <property type="term" value="P:muscle contraction"/>
    <property type="evidence" value="ECO:0007669"/>
    <property type="project" value="TreeGrafter"/>
</dbReference>
<reference evidence="11" key="3">
    <citation type="journal article" date="2014" name="Nature">
        <title>Elephant shark genome provides unique insights into gnathostome evolution.</title>
        <authorList>
            <consortium name="International Elephant Shark Genome Sequencing Consortium"/>
            <person name="Venkatesh B."/>
            <person name="Lee A.P."/>
            <person name="Ravi V."/>
            <person name="Maurya A.K."/>
            <person name="Lian M.M."/>
            <person name="Swann J.B."/>
            <person name="Ohta Y."/>
            <person name="Flajnik M.F."/>
            <person name="Sutoh Y."/>
            <person name="Kasahara M."/>
            <person name="Hoon S."/>
            <person name="Gangu V."/>
            <person name="Roy S.W."/>
            <person name="Irimia M."/>
            <person name="Korzh V."/>
            <person name="Kondrychyn I."/>
            <person name="Lim Z.W."/>
            <person name="Tay B.H."/>
            <person name="Tohari S."/>
            <person name="Kong K.W."/>
            <person name="Ho S."/>
            <person name="Lorente-Galdos B."/>
            <person name="Quilez J."/>
            <person name="Marques-Bonet T."/>
            <person name="Raney B.J."/>
            <person name="Ingham P.W."/>
            <person name="Tay A."/>
            <person name="Hillier L.W."/>
            <person name="Minx P."/>
            <person name="Boehm T."/>
            <person name="Wilson R.K."/>
            <person name="Brenner S."/>
            <person name="Warren W.C."/>
        </authorList>
    </citation>
    <scope>NUCLEOTIDE SEQUENCE [LARGE SCALE GENOMIC DNA]</scope>
</reference>
<evidence type="ECO:0000256" key="7">
    <source>
        <dbReference type="ARBA" id="ARBA00070923"/>
    </source>
</evidence>
<dbReference type="PROSITE" id="PS51082">
    <property type="entry name" value="WH2"/>
    <property type="match status" value="1"/>
</dbReference>
<feature type="domain" description="WH2" evidence="9">
    <location>
        <begin position="534"/>
        <end position="553"/>
    </location>
</feature>
<dbReference type="GO" id="GO:0007015">
    <property type="term" value="P:actin filament organization"/>
    <property type="evidence" value="ECO:0007669"/>
    <property type="project" value="TreeGrafter"/>
</dbReference>
<evidence type="ECO:0000256" key="3">
    <source>
        <dbReference type="ARBA" id="ARBA00022490"/>
    </source>
</evidence>
<reference evidence="10" key="4">
    <citation type="submission" date="2025-08" db="UniProtKB">
        <authorList>
            <consortium name="Ensembl"/>
        </authorList>
    </citation>
    <scope>IDENTIFICATION</scope>
</reference>
<dbReference type="PANTHER" id="PTHR10901">
    <property type="entry name" value="TROPOMODULIN"/>
    <property type="match status" value="1"/>
</dbReference>
<dbReference type="STRING" id="7868.ENSCMIP00000002581"/>
<evidence type="ECO:0000259" key="9">
    <source>
        <dbReference type="PROSITE" id="PS51082"/>
    </source>
</evidence>
<dbReference type="InParanoid" id="A0A4W3GGP1"/>
<evidence type="ECO:0000256" key="5">
    <source>
        <dbReference type="ARBA" id="ARBA00023212"/>
    </source>
</evidence>
<feature type="region of interest" description="Disordered" evidence="8">
    <location>
        <begin position="92"/>
        <end position="257"/>
    </location>
</feature>
<dbReference type="GO" id="GO:0005523">
    <property type="term" value="F:tropomyosin binding"/>
    <property type="evidence" value="ECO:0007669"/>
    <property type="project" value="InterPro"/>
</dbReference>